<dbReference type="AlphaFoldDB" id="U5QMP4"/>
<dbReference type="InterPro" id="IPR004147">
    <property type="entry name" value="ABC1_dom"/>
</dbReference>
<dbReference type="GO" id="GO:0005524">
    <property type="term" value="F:ATP binding"/>
    <property type="evidence" value="ECO:0007669"/>
    <property type="project" value="InterPro"/>
</dbReference>
<organism evidence="4 5">
    <name type="scientific">Gloeobacter kilaueensis (strain ATCC BAA-2537 / CCAP 1431/1 / ULC 316 / JS1)</name>
    <dbReference type="NCBI Taxonomy" id="1183438"/>
    <lineage>
        <taxon>Bacteria</taxon>
        <taxon>Bacillati</taxon>
        <taxon>Cyanobacteriota</taxon>
        <taxon>Cyanophyceae</taxon>
        <taxon>Gloeobacterales</taxon>
        <taxon>Gloeobacteraceae</taxon>
        <taxon>Gloeobacter</taxon>
    </lineage>
</organism>
<dbReference type="InterPro" id="IPR050154">
    <property type="entry name" value="UbiB_kinase"/>
</dbReference>
<dbReference type="InterPro" id="IPR011009">
    <property type="entry name" value="Kinase-like_dom_sf"/>
</dbReference>
<proteinExistence type="inferred from homology"/>
<dbReference type="PANTHER" id="PTHR10566:SF128">
    <property type="entry name" value="UBIB DOMAIN CONTAINING KINASE"/>
    <property type="match status" value="1"/>
</dbReference>
<dbReference type="GO" id="GO:0004672">
    <property type="term" value="F:protein kinase activity"/>
    <property type="evidence" value="ECO:0007669"/>
    <property type="project" value="InterPro"/>
</dbReference>
<evidence type="ECO:0000256" key="2">
    <source>
        <dbReference type="SAM" id="Phobius"/>
    </source>
</evidence>
<evidence type="ECO:0000256" key="1">
    <source>
        <dbReference type="ARBA" id="ARBA00009670"/>
    </source>
</evidence>
<accession>U5QMP4</accession>
<evidence type="ECO:0000313" key="4">
    <source>
        <dbReference type="EMBL" id="AGY58849.1"/>
    </source>
</evidence>
<keyword evidence="5" id="KW-1185">Reference proteome</keyword>
<dbReference type="Pfam" id="PF03109">
    <property type="entry name" value="ABC1"/>
    <property type="match status" value="1"/>
</dbReference>
<reference evidence="4 5" key="1">
    <citation type="journal article" date="2013" name="PLoS ONE">
        <title>Cultivation and Complete Genome Sequencing of Gloeobacter kilaueensis sp. nov., from a Lava Cave in Kilauea Caldera, Hawai'i.</title>
        <authorList>
            <person name="Saw J.H."/>
            <person name="Schatz M."/>
            <person name="Brown M.V."/>
            <person name="Kunkel D.D."/>
            <person name="Foster J.S."/>
            <person name="Shick H."/>
            <person name="Christensen S."/>
            <person name="Hou S."/>
            <person name="Wan X."/>
            <person name="Donachie S.P."/>
        </authorList>
    </citation>
    <scope>NUCLEOTIDE SEQUENCE [LARGE SCALE GENOMIC DNA]</scope>
    <source>
        <strain evidence="5">JS</strain>
    </source>
</reference>
<dbReference type="OrthoDB" id="500486at2"/>
<protein>
    <submittedName>
        <fullName evidence="4">Ubiquinone biosynthesis protein UbiB</fullName>
    </submittedName>
</protein>
<dbReference type="PANTHER" id="PTHR10566">
    <property type="entry name" value="CHAPERONE-ACTIVITY OF BC1 COMPLEX CABC1 -RELATED"/>
    <property type="match status" value="1"/>
</dbReference>
<evidence type="ECO:0000259" key="3">
    <source>
        <dbReference type="PROSITE" id="PS50011"/>
    </source>
</evidence>
<dbReference type="eggNOG" id="COG0661">
    <property type="taxonomic scope" value="Bacteria"/>
</dbReference>
<gene>
    <name evidence="4" type="primary">ubiB</name>
    <name evidence="4" type="ORF">GKIL_2603</name>
</gene>
<dbReference type="PROSITE" id="PS50011">
    <property type="entry name" value="PROTEIN_KINASE_DOM"/>
    <property type="match status" value="1"/>
</dbReference>
<dbReference type="HOGENOM" id="CLU_006533_4_2_3"/>
<evidence type="ECO:0000313" key="5">
    <source>
        <dbReference type="Proteomes" id="UP000017396"/>
    </source>
</evidence>
<dbReference type="STRING" id="1183438.GKIL_2603"/>
<sequence length="562" mass="63595">MASSGFLDLRNLRRYDPQAIDAYYRRHLFIAIGRAISVLLAFAGFGLQLWWDGVRGCVERNRLRRAAQLRQLLTDLGPGSIKIGQALSTRPDLLPKDYMEELTRLQDQLPPFDNTVAFECIRRELGRPAQEVFERIDPTPVAAASLGQVYRAQLRTGERVAVKVQRPHLVEKLSLDLALLRWFCAHFAGLLPLNLGHDLASIVDEFGSKLFEEIDYENEATNAERFARYFENDPNVYIPCIYREYSSRKVLTIEWIDGIKLTDTTAIKAAGLDIDSLIRIGVESGLRQLLEYGFFHADPHPGNLFALRDGRMAYIDFGMMDQLSEETKETLVDALVHLINREYVALSGDFVRLGFLAPGTDLEPIVPAIEEVTGDIMGQKVVDFNFKTITDRFSDLVYEFPFRVPAQFALIIRSLITQEGIALSLSPNFKIVEVAYPYVARRLLTGESPRLRQRLLEVLFKGGRFQWHRLENLLQIAGTGGNFDLLPAARLGLESLLSADGAYLRERLILAVTEDDRLHTREIGRLWNLVRPAIQPRKIVDTALSSLRERLAAGSTRPALQD</sequence>
<dbReference type="InterPro" id="IPR000719">
    <property type="entry name" value="Prot_kinase_dom"/>
</dbReference>
<dbReference type="KEGG" id="glj:GKIL_2603"/>
<dbReference type="CDD" id="cd05121">
    <property type="entry name" value="ABC1_ADCK3-like"/>
    <property type="match status" value="1"/>
</dbReference>
<keyword evidence="4" id="KW-0830">Ubiquinone</keyword>
<keyword evidence="2" id="KW-0472">Membrane</keyword>
<dbReference type="PATRIC" id="fig|1183438.3.peg.2561"/>
<feature type="domain" description="Protein kinase" evidence="3">
    <location>
        <begin position="135"/>
        <end position="471"/>
    </location>
</feature>
<dbReference type="SUPFAM" id="SSF56112">
    <property type="entry name" value="Protein kinase-like (PK-like)"/>
    <property type="match status" value="1"/>
</dbReference>
<dbReference type="Proteomes" id="UP000017396">
    <property type="component" value="Chromosome"/>
</dbReference>
<keyword evidence="2" id="KW-1133">Transmembrane helix</keyword>
<comment type="similarity">
    <text evidence="1">Belongs to the protein kinase superfamily. ADCK protein kinase family.</text>
</comment>
<dbReference type="EMBL" id="CP003587">
    <property type="protein sequence ID" value="AGY58849.1"/>
    <property type="molecule type" value="Genomic_DNA"/>
</dbReference>
<dbReference type="RefSeq" id="WP_023174042.1">
    <property type="nucleotide sequence ID" value="NC_022600.1"/>
</dbReference>
<feature type="transmembrane region" description="Helical" evidence="2">
    <location>
        <begin position="28"/>
        <end position="51"/>
    </location>
</feature>
<name>U5QMP4_GLOK1</name>
<keyword evidence="2" id="KW-0812">Transmembrane</keyword>